<dbReference type="EMBL" id="AP018449">
    <property type="protein sequence ID" value="BBB91681.1"/>
    <property type="molecule type" value="Genomic_DNA"/>
</dbReference>
<dbReference type="Proteomes" id="UP000276437">
    <property type="component" value="Chromosome"/>
</dbReference>
<dbReference type="Pfam" id="PF04542">
    <property type="entry name" value="Sigma70_r2"/>
    <property type="match status" value="1"/>
</dbReference>
<dbReference type="AlphaFoldDB" id="A0A348AKT3"/>
<protein>
    <recommendedName>
        <fullName evidence="1">RNA polymerase sigma-70 region 2 domain-containing protein</fullName>
    </recommendedName>
</protein>
<organism evidence="2 3">
    <name type="scientific">Methylomusa anaerophila</name>
    <dbReference type="NCBI Taxonomy" id="1930071"/>
    <lineage>
        <taxon>Bacteria</taxon>
        <taxon>Bacillati</taxon>
        <taxon>Bacillota</taxon>
        <taxon>Negativicutes</taxon>
        <taxon>Selenomonadales</taxon>
        <taxon>Sporomusaceae</taxon>
        <taxon>Methylomusa</taxon>
    </lineage>
</organism>
<feature type="domain" description="RNA polymerase sigma-70 region 2" evidence="1">
    <location>
        <begin position="41"/>
        <end position="90"/>
    </location>
</feature>
<gene>
    <name evidence="2" type="ORF">MAMMFC1_02365</name>
</gene>
<dbReference type="Gene3D" id="1.10.1740.10">
    <property type="match status" value="1"/>
</dbReference>
<dbReference type="KEGG" id="mana:MAMMFC1_02365"/>
<reference evidence="2 3" key="1">
    <citation type="journal article" date="2018" name="Int. J. Syst. Evol. Microbiol.">
        <title>Methylomusa anaerophila gen. nov., sp. nov., an anaerobic methanol-utilizing bacterium isolated from a microbial fuel cell.</title>
        <authorList>
            <person name="Amano N."/>
            <person name="Yamamuro A."/>
            <person name="Miyahara M."/>
            <person name="Kouzuma A."/>
            <person name="Abe T."/>
            <person name="Watanabe K."/>
        </authorList>
    </citation>
    <scope>NUCLEOTIDE SEQUENCE [LARGE SCALE GENOMIC DNA]</scope>
    <source>
        <strain evidence="2 3">MMFC1</strain>
    </source>
</reference>
<evidence type="ECO:0000313" key="3">
    <source>
        <dbReference type="Proteomes" id="UP000276437"/>
    </source>
</evidence>
<name>A0A348AKT3_9FIRM</name>
<dbReference type="GO" id="GO:0006352">
    <property type="term" value="P:DNA-templated transcription initiation"/>
    <property type="evidence" value="ECO:0007669"/>
    <property type="project" value="InterPro"/>
</dbReference>
<evidence type="ECO:0000313" key="2">
    <source>
        <dbReference type="EMBL" id="BBB91681.1"/>
    </source>
</evidence>
<dbReference type="InterPro" id="IPR007627">
    <property type="entry name" value="RNA_pol_sigma70_r2"/>
</dbReference>
<dbReference type="SUPFAM" id="SSF88946">
    <property type="entry name" value="Sigma2 domain of RNA polymerase sigma factors"/>
    <property type="match status" value="1"/>
</dbReference>
<sequence length="164" mass="17759">MHTLVITAQQDTDAGSSMAEICRRFTGLVKKHAYQPHLKGLHEDAMGEGWLAVVQAVRSFQPAAGVPVAGYIESRVKFAVWNLFKRERRRWEREMSLNGGGDDDEGGALPLLNLLAADADVPAAVEAKLNAVKVRQALSGLPEKTAAGFDPDIADGSTFERCGR</sequence>
<dbReference type="InterPro" id="IPR013325">
    <property type="entry name" value="RNA_pol_sigma_r2"/>
</dbReference>
<proteinExistence type="predicted"/>
<dbReference type="GO" id="GO:0003700">
    <property type="term" value="F:DNA-binding transcription factor activity"/>
    <property type="evidence" value="ECO:0007669"/>
    <property type="project" value="InterPro"/>
</dbReference>
<accession>A0A348AKT3</accession>
<evidence type="ECO:0000259" key="1">
    <source>
        <dbReference type="Pfam" id="PF04542"/>
    </source>
</evidence>
<keyword evidence="3" id="KW-1185">Reference proteome</keyword>